<dbReference type="AlphaFoldDB" id="A0AAW0NAY1"/>
<dbReference type="InterPro" id="IPR035714">
    <property type="entry name" value="RAG1_imp-bd"/>
</dbReference>
<feature type="domain" description="RAG1 importin-binding" evidence="1">
    <location>
        <begin position="35"/>
        <end position="71"/>
    </location>
</feature>
<organism evidence="2 3">
    <name type="scientific">Mugilogobius chulae</name>
    <name type="common">yellowstripe goby</name>
    <dbReference type="NCBI Taxonomy" id="88201"/>
    <lineage>
        <taxon>Eukaryota</taxon>
        <taxon>Metazoa</taxon>
        <taxon>Chordata</taxon>
        <taxon>Craniata</taxon>
        <taxon>Vertebrata</taxon>
        <taxon>Euteleostomi</taxon>
        <taxon>Actinopterygii</taxon>
        <taxon>Neopterygii</taxon>
        <taxon>Teleostei</taxon>
        <taxon>Neoteleostei</taxon>
        <taxon>Acanthomorphata</taxon>
        <taxon>Gobiaria</taxon>
        <taxon>Gobiiformes</taxon>
        <taxon>Gobioidei</taxon>
        <taxon>Gobiidae</taxon>
        <taxon>Gobionellinae</taxon>
        <taxon>Mugilogobius</taxon>
    </lineage>
</organism>
<proteinExistence type="predicted"/>
<keyword evidence="3" id="KW-1185">Reference proteome</keyword>
<dbReference type="Pfam" id="PF12560">
    <property type="entry name" value="RAG1_imp_bd"/>
    <property type="match status" value="1"/>
</dbReference>
<evidence type="ECO:0000259" key="1">
    <source>
        <dbReference type="Pfam" id="PF12560"/>
    </source>
</evidence>
<accession>A0AAW0NAY1</accession>
<reference evidence="3" key="1">
    <citation type="submission" date="2024-04" db="EMBL/GenBank/DDBJ databases">
        <title>Salinicola lusitanus LLJ914,a marine bacterium isolated from the Okinawa Trough.</title>
        <authorList>
            <person name="Li J."/>
        </authorList>
    </citation>
    <scope>NUCLEOTIDE SEQUENCE [LARGE SCALE GENOMIC DNA]</scope>
</reference>
<evidence type="ECO:0000313" key="2">
    <source>
        <dbReference type="EMBL" id="KAK7891394.1"/>
    </source>
</evidence>
<evidence type="ECO:0000313" key="3">
    <source>
        <dbReference type="Proteomes" id="UP001460270"/>
    </source>
</evidence>
<comment type="caution">
    <text evidence="2">The sequence shown here is derived from an EMBL/GenBank/DDBJ whole genome shotgun (WGS) entry which is preliminary data.</text>
</comment>
<dbReference type="EMBL" id="JBBPFD010000017">
    <property type="protein sequence ID" value="KAK7891394.1"/>
    <property type="molecule type" value="Genomic_DNA"/>
</dbReference>
<gene>
    <name evidence="2" type="ORF">WMY93_023357</name>
</gene>
<dbReference type="Proteomes" id="UP001460270">
    <property type="component" value="Unassembled WGS sequence"/>
</dbReference>
<protein>
    <recommendedName>
        <fullName evidence="1">RAG1 importin-binding domain-containing protein</fullName>
    </recommendedName>
</protein>
<sequence length="84" mass="10112">MDRWKFLDWKADEMPWTNYMASKMTAWDHEAGGPRSSVPDELCHPQSEYSQWKLKLFRVRSMEKAPCPGRHIRIKRSRWGVLYL</sequence>
<name>A0AAW0NAY1_9GOBI</name>